<reference evidence="5 6" key="1">
    <citation type="submission" date="2020-02" db="EMBL/GenBank/DDBJ databases">
        <authorList>
            <person name="Kim M.K."/>
        </authorList>
    </citation>
    <scope>NUCLEOTIDE SEQUENCE [LARGE SCALE GENOMIC DNA]</scope>
    <source>
        <strain evidence="5 6">17J57-3</strain>
    </source>
</reference>
<keyword evidence="3" id="KW-0067">ATP-binding</keyword>
<protein>
    <submittedName>
        <fullName evidence="5">Flp pilus assembly complex ATPase component</fullName>
    </submittedName>
</protein>
<organism evidence="5 6">
    <name type="scientific">Noviherbaspirillum galbum</name>
    <dbReference type="NCBI Taxonomy" id="2709383"/>
    <lineage>
        <taxon>Bacteria</taxon>
        <taxon>Pseudomonadati</taxon>
        <taxon>Pseudomonadota</taxon>
        <taxon>Betaproteobacteria</taxon>
        <taxon>Burkholderiales</taxon>
        <taxon>Oxalobacteraceae</taxon>
        <taxon>Noviherbaspirillum</taxon>
    </lineage>
</organism>
<sequence length="391" mass="41147">MHQIRECDGAHGTSSAANPGQCASLTRFLVELLDGPGGFTDIFLESGMPVMLRQAPGCWVAAEHGGVPCIPGHDQIERFLHGLLRDGDHHPGQGGSQPRWVAELARQGTVRRAAVLSELIDGRWVSHRLRCTVQRQRMGAAFGVVLRPVRTVPSSLEALGLPASAGHLLAATSRGLLLVTGPAAAGKSTTLAAMLSALVARRRIHVLTLEQPVEFLHPRHAGMVSHREVGTDVDSIAEGIRQAQRCMPDAMLIGELETEEAMREALHAAASGLLVLASVRAQDPLAGIGRMRDALPAPVQRKLLAASLAGVICQRLVPARDAGGAVRLDLQSKVIDCRHPELAAGIGAASDEKFAALARLLPLLGDAVETKPVTAGLADARTEASMPAGLA</sequence>
<evidence type="ECO:0000259" key="4">
    <source>
        <dbReference type="Pfam" id="PF00437"/>
    </source>
</evidence>
<dbReference type="GO" id="GO:0016887">
    <property type="term" value="F:ATP hydrolysis activity"/>
    <property type="evidence" value="ECO:0007669"/>
    <property type="project" value="TreeGrafter"/>
</dbReference>
<dbReference type="Gene3D" id="3.40.50.300">
    <property type="entry name" value="P-loop containing nucleotide triphosphate hydrolases"/>
    <property type="match status" value="1"/>
</dbReference>
<dbReference type="SUPFAM" id="SSF52540">
    <property type="entry name" value="P-loop containing nucleoside triphosphate hydrolases"/>
    <property type="match status" value="1"/>
</dbReference>
<dbReference type="GO" id="GO:0005524">
    <property type="term" value="F:ATP binding"/>
    <property type="evidence" value="ECO:0007669"/>
    <property type="project" value="UniProtKB-KW"/>
</dbReference>
<name>A0A6B3SQZ4_9BURK</name>
<evidence type="ECO:0000313" key="6">
    <source>
        <dbReference type="Proteomes" id="UP000482155"/>
    </source>
</evidence>
<evidence type="ECO:0000313" key="5">
    <source>
        <dbReference type="EMBL" id="NEX63061.1"/>
    </source>
</evidence>
<dbReference type="Pfam" id="PF00437">
    <property type="entry name" value="T2SSE"/>
    <property type="match status" value="1"/>
</dbReference>
<comment type="similarity">
    <text evidence="1">Belongs to the GSP E family.</text>
</comment>
<evidence type="ECO:0000256" key="3">
    <source>
        <dbReference type="ARBA" id="ARBA00022840"/>
    </source>
</evidence>
<dbReference type="PANTHER" id="PTHR30258:SF2">
    <property type="entry name" value="COMG OPERON PROTEIN 1"/>
    <property type="match status" value="1"/>
</dbReference>
<comment type="caution">
    <text evidence="5">The sequence shown here is derived from an EMBL/GenBank/DDBJ whole genome shotgun (WGS) entry which is preliminary data.</text>
</comment>
<feature type="domain" description="Bacterial type II secretion system protein E" evidence="4">
    <location>
        <begin position="144"/>
        <end position="319"/>
    </location>
</feature>
<dbReference type="InterPro" id="IPR001482">
    <property type="entry name" value="T2SS/T4SS_dom"/>
</dbReference>
<keyword evidence="6" id="KW-1185">Reference proteome</keyword>
<dbReference type="RefSeq" id="WP_163966404.1">
    <property type="nucleotide sequence ID" value="NZ_JAAIVB010000065.1"/>
</dbReference>
<proteinExistence type="inferred from homology"/>
<dbReference type="EMBL" id="JAAIVB010000065">
    <property type="protein sequence ID" value="NEX63061.1"/>
    <property type="molecule type" value="Genomic_DNA"/>
</dbReference>
<accession>A0A6B3SQZ4</accession>
<dbReference type="GO" id="GO:0005886">
    <property type="term" value="C:plasma membrane"/>
    <property type="evidence" value="ECO:0007669"/>
    <property type="project" value="TreeGrafter"/>
</dbReference>
<dbReference type="Proteomes" id="UP000482155">
    <property type="component" value="Unassembled WGS sequence"/>
</dbReference>
<evidence type="ECO:0000256" key="1">
    <source>
        <dbReference type="ARBA" id="ARBA00006611"/>
    </source>
</evidence>
<keyword evidence="2" id="KW-0547">Nucleotide-binding</keyword>
<dbReference type="AlphaFoldDB" id="A0A6B3SQZ4"/>
<gene>
    <name evidence="5" type="primary">cpaF</name>
    <name evidence="5" type="ORF">G3574_18410</name>
</gene>
<dbReference type="PANTHER" id="PTHR30258">
    <property type="entry name" value="TYPE II SECRETION SYSTEM PROTEIN GSPE-RELATED"/>
    <property type="match status" value="1"/>
</dbReference>
<evidence type="ECO:0000256" key="2">
    <source>
        <dbReference type="ARBA" id="ARBA00022741"/>
    </source>
</evidence>
<dbReference type="InterPro" id="IPR027417">
    <property type="entry name" value="P-loop_NTPase"/>
</dbReference>